<comment type="caution">
    <text evidence="1">The sequence shown here is derived from an EMBL/GenBank/DDBJ whole genome shotgun (WGS) entry which is preliminary data.</text>
</comment>
<sequence length="74" mass="8345">MSGCQPGLTARTDEKNRAIFARQSRRNRAFSTLHLELGPAHGAALAPRAPYERREPELIRARRHHSGPFVSRTI</sequence>
<reference evidence="1 2" key="1">
    <citation type="submission" date="2023-11" db="EMBL/GenBank/DDBJ databases">
        <authorList>
            <person name="Okamura Y."/>
        </authorList>
    </citation>
    <scope>NUCLEOTIDE SEQUENCE [LARGE SCALE GENOMIC DNA]</scope>
</reference>
<dbReference type="EMBL" id="CAVLEF010000011">
    <property type="protein sequence ID" value="CAK1548842.1"/>
    <property type="molecule type" value="Genomic_DNA"/>
</dbReference>
<name>A0AAV1JHI8_9NEOP</name>
<dbReference type="AlphaFoldDB" id="A0AAV1JHI8"/>
<evidence type="ECO:0000313" key="1">
    <source>
        <dbReference type="EMBL" id="CAK1548842.1"/>
    </source>
</evidence>
<gene>
    <name evidence="1" type="ORF">LNINA_LOCUS8194</name>
</gene>
<organism evidence="1 2">
    <name type="scientific">Leptosia nina</name>
    <dbReference type="NCBI Taxonomy" id="320188"/>
    <lineage>
        <taxon>Eukaryota</taxon>
        <taxon>Metazoa</taxon>
        <taxon>Ecdysozoa</taxon>
        <taxon>Arthropoda</taxon>
        <taxon>Hexapoda</taxon>
        <taxon>Insecta</taxon>
        <taxon>Pterygota</taxon>
        <taxon>Neoptera</taxon>
        <taxon>Endopterygota</taxon>
        <taxon>Lepidoptera</taxon>
        <taxon>Glossata</taxon>
        <taxon>Ditrysia</taxon>
        <taxon>Papilionoidea</taxon>
        <taxon>Pieridae</taxon>
        <taxon>Pierinae</taxon>
        <taxon>Leptosia</taxon>
    </lineage>
</organism>
<protein>
    <submittedName>
        <fullName evidence="1">Uncharacterized protein</fullName>
    </submittedName>
</protein>
<keyword evidence="2" id="KW-1185">Reference proteome</keyword>
<proteinExistence type="predicted"/>
<dbReference type="Proteomes" id="UP001497472">
    <property type="component" value="Unassembled WGS sequence"/>
</dbReference>
<accession>A0AAV1JHI8</accession>
<evidence type="ECO:0000313" key="2">
    <source>
        <dbReference type="Proteomes" id="UP001497472"/>
    </source>
</evidence>